<proteinExistence type="predicted"/>
<reference evidence="2" key="1">
    <citation type="submission" date="2020-06" db="EMBL/GenBank/DDBJ databases">
        <title>Characterization of fructooligosaccharide metabolism and fructooligosaccharide-degrading enzymes in human commensal butyrate producers.</title>
        <authorList>
            <person name="Tanno H."/>
            <person name="Fujii T."/>
            <person name="Hirano K."/>
            <person name="Maeno S."/>
            <person name="Tonozuka T."/>
            <person name="Sakamoto M."/>
            <person name="Ohkuma M."/>
            <person name="Tochio T."/>
            <person name="Endo A."/>
        </authorList>
    </citation>
    <scope>NUCLEOTIDE SEQUENCE</scope>
    <source>
        <strain evidence="2">JCM 31265</strain>
    </source>
</reference>
<accession>A0AAI9K7T5</accession>
<dbReference type="AlphaFoldDB" id="A0AAI9K7T5"/>
<evidence type="ECO:0008006" key="4">
    <source>
        <dbReference type="Google" id="ProtNLM"/>
    </source>
</evidence>
<dbReference type="PANTHER" id="PTHR40056">
    <property type="entry name" value="HYPOTHETICAL CYTOSOLIC PROTEIN"/>
    <property type="match status" value="1"/>
</dbReference>
<evidence type="ECO:0000256" key="1">
    <source>
        <dbReference type="SAM" id="MobiDB-lite"/>
    </source>
</evidence>
<dbReference type="RefSeq" id="WP_055143830.1">
    <property type="nucleotide sequence ID" value="NZ_BLYL01000019.1"/>
</dbReference>
<sequence length="233" mass="26696">MDKKTNIKDIISMAGGLDYINPKDIPSIDLYMDQLTTFMEDQLGKNRRNDEDKVMTKTMINNYTKNNLLPSPNKKRYSKQHLILLIYIYYLKNMLSINDIQTLLEPLIDGYFDSNKDGKDISDIYAHLYEHLSQHYGDIIKDIVRTANKADAMYDPEKDSYLHDLSMISLLSVDIYAKKKYVEHLVDKLRQESEEDAKAKAKAQAQKAREQAAAKAAKAKQPQANAAAEGKKK</sequence>
<evidence type="ECO:0000313" key="2">
    <source>
        <dbReference type="EMBL" id="GFO95486.1"/>
    </source>
</evidence>
<dbReference type="Proteomes" id="UP000660047">
    <property type="component" value="Unassembled WGS sequence"/>
</dbReference>
<gene>
    <name evidence="2" type="ORF">COEU31_25320</name>
</gene>
<comment type="caution">
    <text evidence="2">The sequence shown here is derived from an EMBL/GenBank/DDBJ whole genome shotgun (WGS) entry which is preliminary data.</text>
</comment>
<dbReference type="InterPro" id="IPR014975">
    <property type="entry name" value="DUF1836"/>
</dbReference>
<protein>
    <recommendedName>
        <fullName evidence="4">DUF1836 domain-containing protein</fullName>
    </recommendedName>
</protein>
<dbReference type="Pfam" id="PF08876">
    <property type="entry name" value="DUF1836"/>
    <property type="match status" value="1"/>
</dbReference>
<name>A0AAI9K7T5_9FIRM</name>
<feature type="region of interest" description="Disordered" evidence="1">
    <location>
        <begin position="193"/>
        <end position="233"/>
    </location>
</feature>
<dbReference type="EMBL" id="BLYL01000019">
    <property type="protein sequence ID" value="GFO95486.1"/>
    <property type="molecule type" value="Genomic_DNA"/>
</dbReference>
<feature type="compositionally biased region" description="Low complexity" evidence="1">
    <location>
        <begin position="213"/>
        <end position="233"/>
    </location>
</feature>
<organism evidence="2 3">
    <name type="scientific">Coprococcus eutactus</name>
    <dbReference type="NCBI Taxonomy" id="33043"/>
    <lineage>
        <taxon>Bacteria</taxon>
        <taxon>Bacillati</taxon>
        <taxon>Bacillota</taxon>
        <taxon>Clostridia</taxon>
        <taxon>Lachnospirales</taxon>
        <taxon>Lachnospiraceae</taxon>
        <taxon>Coprococcus</taxon>
    </lineage>
</organism>
<evidence type="ECO:0000313" key="3">
    <source>
        <dbReference type="Proteomes" id="UP000660047"/>
    </source>
</evidence>
<dbReference type="PANTHER" id="PTHR40056:SF1">
    <property type="entry name" value="DUF1836 DOMAIN-CONTAINING PROTEIN"/>
    <property type="match status" value="1"/>
</dbReference>